<keyword evidence="3" id="KW-1185">Reference proteome</keyword>
<keyword evidence="1" id="KW-1133">Transmembrane helix</keyword>
<feature type="transmembrane region" description="Helical" evidence="1">
    <location>
        <begin position="75"/>
        <end position="96"/>
    </location>
</feature>
<keyword evidence="1" id="KW-0812">Transmembrane</keyword>
<evidence type="ECO:0000313" key="3">
    <source>
        <dbReference type="Proteomes" id="UP000019249"/>
    </source>
</evidence>
<accession>A0ABN0RE88</accession>
<name>A0ABN0RE88_9LIST</name>
<organism evidence="2 3">
    <name type="scientific">Listeria floridensis FSL S10-1187</name>
    <dbReference type="NCBI Taxonomy" id="1265817"/>
    <lineage>
        <taxon>Bacteria</taxon>
        <taxon>Bacillati</taxon>
        <taxon>Bacillota</taxon>
        <taxon>Bacilli</taxon>
        <taxon>Bacillales</taxon>
        <taxon>Listeriaceae</taxon>
        <taxon>Listeria</taxon>
    </lineage>
</organism>
<sequence length="102" mass="11731">MVSGTFDRIAYFYRIYDGNLVRLLSSSRSDFFQGGLEYFLNSPHPAFTLLFGQGFEYRLEHFGRLGLIEMDLFDAFFALGFLGVLFLLILLGYYAAMALKKK</sequence>
<evidence type="ECO:0000256" key="1">
    <source>
        <dbReference type="SAM" id="Phobius"/>
    </source>
</evidence>
<evidence type="ECO:0000313" key="2">
    <source>
        <dbReference type="EMBL" id="EUJ30946.1"/>
    </source>
</evidence>
<protein>
    <recommendedName>
        <fullName evidence="4">ABC transporter permease</fullName>
    </recommendedName>
</protein>
<reference evidence="2 3" key="1">
    <citation type="journal article" date="2014" name="Int. J. Syst. Evol. Microbiol.">
        <title>Listeria floridensis sp. nov., Listeria aquatica sp. nov., Listeria cornellensis sp. nov., Listeria riparia sp. nov. and Listeria grandensis sp. nov., from agricultural and natural environments.</title>
        <authorList>
            <person name="den Bakker H.C."/>
            <person name="Warchocki S."/>
            <person name="Wright E.M."/>
            <person name="Allred A.F."/>
            <person name="Ahlstrom C."/>
            <person name="Manuel C.S."/>
            <person name="Stasiewicz M.J."/>
            <person name="Burrell A."/>
            <person name="Roof S."/>
            <person name="Strawn L."/>
            <person name="Fortes E.D."/>
            <person name="Nightingale K.K."/>
            <person name="Kephart D."/>
            <person name="Wiedmann M."/>
        </authorList>
    </citation>
    <scope>NUCLEOTIDE SEQUENCE [LARGE SCALE GENOMIC DNA]</scope>
    <source>
        <strain evidence="2 3">FSL S10-1187</strain>
    </source>
</reference>
<comment type="caution">
    <text evidence="2">The sequence shown here is derived from an EMBL/GenBank/DDBJ whole genome shotgun (WGS) entry which is preliminary data.</text>
</comment>
<dbReference type="Proteomes" id="UP000019249">
    <property type="component" value="Unassembled WGS sequence"/>
</dbReference>
<proteinExistence type="predicted"/>
<evidence type="ECO:0008006" key="4">
    <source>
        <dbReference type="Google" id="ProtNLM"/>
    </source>
</evidence>
<keyword evidence="1" id="KW-0472">Membrane</keyword>
<gene>
    <name evidence="2" type="ORF">MFLO_09632</name>
</gene>
<dbReference type="EMBL" id="AODF01000020">
    <property type="protein sequence ID" value="EUJ30946.1"/>
    <property type="molecule type" value="Genomic_DNA"/>
</dbReference>